<name>A0A094QH82_9ZZZZ</name>
<keyword evidence="1" id="KW-0472">Membrane</keyword>
<dbReference type="InterPro" id="IPR010721">
    <property type="entry name" value="UstE-like"/>
</dbReference>
<accession>A0A094QH82</accession>
<dbReference type="PANTHER" id="PTHR32251">
    <property type="entry name" value="3-OXO-5-ALPHA-STEROID 4-DEHYDROGENASE"/>
    <property type="match status" value="1"/>
</dbReference>
<dbReference type="PROSITE" id="PS50244">
    <property type="entry name" value="S5A_REDUCTASE"/>
    <property type="match status" value="1"/>
</dbReference>
<reference evidence="2" key="1">
    <citation type="submission" date="2014-06" db="EMBL/GenBank/DDBJ databases">
        <title>Key roles for freshwater Actinobacteria revealed by deep metagenomic sequencing.</title>
        <authorList>
            <person name="Ghai R."/>
            <person name="Mizuno C.M."/>
            <person name="Picazo A."/>
            <person name="Camacho A."/>
            <person name="Rodriguez-Valera F."/>
        </authorList>
    </citation>
    <scope>NUCLEOTIDE SEQUENCE</scope>
</reference>
<feature type="transmembrane region" description="Helical" evidence="1">
    <location>
        <begin position="13"/>
        <end position="35"/>
    </location>
</feature>
<organism evidence="2">
    <name type="scientific">freshwater metagenome</name>
    <dbReference type="NCBI Taxonomy" id="449393"/>
    <lineage>
        <taxon>unclassified sequences</taxon>
        <taxon>metagenomes</taxon>
        <taxon>ecological metagenomes</taxon>
    </lineage>
</organism>
<gene>
    <name evidence="2" type="ORF">GM51_0710</name>
</gene>
<feature type="transmembrane region" description="Helical" evidence="1">
    <location>
        <begin position="142"/>
        <end position="163"/>
    </location>
</feature>
<evidence type="ECO:0000256" key="1">
    <source>
        <dbReference type="SAM" id="Phobius"/>
    </source>
</evidence>
<dbReference type="Pfam" id="PF06966">
    <property type="entry name" value="DUF1295"/>
    <property type="match status" value="1"/>
</dbReference>
<dbReference type="GO" id="GO:0016020">
    <property type="term" value="C:membrane"/>
    <property type="evidence" value="ECO:0007669"/>
    <property type="project" value="TreeGrafter"/>
</dbReference>
<evidence type="ECO:0000313" key="2">
    <source>
        <dbReference type="EMBL" id="KGA21704.1"/>
    </source>
</evidence>
<keyword evidence="1" id="KW-1133">Transmembrane helix</keyword>
<proteinExistence type="predicted"/>
<dbReference type="PANTHER" id="PTHR32251:SF17">
    <property type="entry name" value="STEROID 5-ALPHA REDUCTASE C-TERMINAL DOMAIN-CONTAINING PROTEIN"/>
    <property type="match status" value="1"/>
</dbReference>
<feature type="transmembrane region" description="Helical" evidence="1">
    <location>
        <begin position="107"/>
        <end position="130"/>
    </location>
</feature>
<feature type="transmembrane region" description="Helical" evidence="1">
    <location>
        <begin position="42"/>
        <end position="60"/>
    </location>
</feature>
<keyword evidence="1" id="KW-0812">Transmembrane</keyword>
<dbReference type="EMBL" id="JNSL01000002">
    <property type="protein sequence ID" value="KGA21704.1"/>
    <property type="molecule type" value="Genomic_DNA"/>
</dbReference>
<sequence>MQTAIGGLFMGKAMAVSAITIVIIMLVTWLISLVIKNASIVDITWGLGFAITSWVLALTIDGDSTRQALLAFMVGLWGLRLGSYLAKRNLGHGEDWRYKLMRKKRGPNFGLISLVTVFGLQGALMFTVSLPVMFGNSDSTPGVGPIAVIGIMVWAVGFLFEAIGDWQLARFKRDSSNAGKVMQTGLWSLTRHPNYFGNALLWWGIGIVAAETGSGVIGLIGPVVMTYLLLKVSGVPMLEHSMNKRREGYAEYATRTSVFIPRLPKKA</sequence>
<dbReference type="Gene3D" id="1.20.120.1630">
    <property type="match status" value="1"/>
</dbReference>
<comment type="caution">
    <text evidence="2">The sequence shown here is derived from an EMBL/GenBank/DDBJ whole genome shotgun (WGS) entry which is preliminary data.</text>
</comment>
<feature type="transmembrane region" description="Helical" evidence="1">
    <location>
        <begin position="200"/>
        <end position="230"/>
    </location>
</feature>
<protein>
    <submittedName>
        <fullName evidence="2">Uncharacterized protein</fullName>
    </submittedName>
</protein>
<dbReference type="AlphaFoldDB" id="A0A094QH82"/>